<keyword evidence="1" id="KW-0614">Plasmid</keyword>
<reference evidence="2" key="2">
    <citation type="submission" date="2018-02" db="EMBL/GenBank/DDBJ databases">
        <authorList>
            <person name="Cohen D.B."/>
            <person name="Kent A.D."/>
        </authorList>
    </citation>
    <scope>NUCLEOTIDE SEQUENCE</scope>
    <source>
        <strain evidence="2">719</strain>
        <plasmid evidence="2">RCS52TR719_p</plasmid>
    </source>
</reference>
<sequence length="85" mass="9498">MKKKEKIDFLNAIKAGHSGFIAGNPAHALDDKTMNAIIHNYEATIAPGKAGNCKETPLTKYCSRTMPERISVEEINEVKIYPEFF</sequence>
<reference evidence="1" key="1">
    <citation type="submission" date="2016-03" db="EMBL/GenBank/DDBJ databases">
        <title>Characterization of plasmids acquired from Finnish patients derived ESBL strains.</title>
        <authorList>
            <person name="Mattila S."/>
            <person name="Ojala V."/>
            <person name="Ruotsalainen P."/>
            <person name="Tuononen T."/>
            <person name="Bamford J.K.H."/>
            <person name="Jalasvuori M."/>
        </authorList>
    </citation>
    <scope>NUCLEOTIDE SEQUENCE</scope>
    <source>
        <plasmid evidence="1">pEC15II</plasmid>
    </source>
</reference>
<dbReference type="RefSeq" id="WP_001547185.1">
    <property type="nucleotide sequence ID" value="NC_019096.1"/>
</dbReference>
<dbReference type="PATRIC" id="fig|562.10476.peg.4239"/>
<accession>A0A168Q4Y7</accession>
<proteinExistence type="predicted"/>
<dbReference type="AlphaFoldDB" id="A0A168Q4Y7"/>
<geneLocation type="plasmid" evidence="1">
    <name>pEC15II</name>
</geneLocation>
<organism evidence="1">
    <name type="scientific">Escherichia coli</name>
    <dbReference type="NCBI Taxonomy" id="562"/>
    <lineage>
        <taxon>Bacteria</taxon>
        <taxon>Pseudomonadati</taxon>
        <taxon>Pseudomonadota</taxon>
        <taxon>Gammaproteobacteria</taxon>
        <taxon>Enterobacterales</taxon>
        <taxon>Enterobacteriaceae</taxon>
        <taxon>Escherichia</taxon>
    </lineage>
</organism>
<evidence type="ECO:0000313" key="1">
    <source>
        <dbReference type="EMBL" id="ANC59328.1"/>
    </source>
</evidence>
<gene>
    <name evidence="2" type="ORF">RCS52TR719_P0011</name>
</gene>
<evidence type="ECO:0000313" key="2">
    <source>
        <dbReference type="EMBL" id="SPE00070.1"/>
    </source>
</evidence>
<name>A0A168Q4Y7_ECOLX</name>
<dbReference type="EMBL" id="LT985262">
    <property type="protein sequence ID" value="SPE00070.1"/>
    <property type="molecule type" value="Genomic_DNA"/>
</dbReference>
<protein>
    <submittedName>
        <fullName evidence="1">Uncharacterized protein</fullName>
    </submittedName>
</protein>
<geneLocation type="plasmid" evidence="2">
    <name>RCS52TR719_p</name>
</geneLocation>
<dbReference type="EMBL" id="KU932031">
    <property type="protein sequence ID" value="ANC59328.1"/>
    <property type="molecule type" value="Genomic_DNA"/>
</dbReference>